<organism evidence="1">
    <name type="scientific">Solanum lycopersicum</name>
    <name type="common">Tomato</name>
    <name type="synonym">Lycopersicon esculentum</name>
    <dbReference type="NCBI Taxonomy" id="4081"/>
    <lineage>
        <taxon>Eukaryota</taxon>
        <taxon>Viridiplantae</taxon>
        <taxon>Streptophyta</taxon>
        <taxon>Embryophyta</taxon>
        <taxon>Tracheophyta</taxon>
        <taxon>Spermatophyta</taxon>
        <taxon>Magnoliopsida</taxon>
        <taxon>eudicotyledons</taxon>
        <taxon>Gunneridae</taxon>
        <taxon>Pentapetalae</taxon>
        <taxon>asterids</taxon>
        <taxon>lamiids</taxon>
        <taxon>Solanales</taxon>
        <taxon>Solanaceae</taxon>
        <taxon>Solanoideae</taxon>
        <taxon>Solaneae</taxon>
        <taxon>Solanum</taxon>
        <taxon>Solanum subgen. Lycopersicon</taxon>
    </lineage>
</organism>
<evidence type="ECO:0000313" key="1">
    <source>
        <dbReference type="EnsemblPlants" id="Solyc02g083060.1.1"/>
    </source>
</evidence>
<dbReference type="AlphaFoldDB" id="K4BAH4"/>
<reference evidence="1" key="1">
    <citation type="journal article" date="2012" name="Nature">
        <title>The tomato genome sequence provides insights into fleshy fruit evolution.</title>
        <authorList>
            <consortium name="Tomato Genome Consortium"/>
        </authorList>
    </citation>
    <scope>NUCLEOTIDE SEQUENCE [LARGE SCALE GENOMIC DNA]</scope>
    <source>
        <strain evidence="1">cv. Heinz 1706</strain>
    </source>
</reference>
<accession>K4BAH4</accession>
<keyword evidence="2" id="KW-1185">Reference proteome</keyword>
<sequence>MRLKSALSHVALDLCLQFLSFSGKNLKNRDQVIEGMDLVVMNQGVDGRIFGIW</sequence>
<dbReference type="EnsemblPlants" id="Solyc02g083060.1.1">
    <property type="protein sequence ID" value="Solyc02g083060.1.1"/>
    <property type="gene ID" value="Solyc02g083060.1"/>
</dbReference>
<protein>
    <submittedName>
        <fullName evidence="1">Uncharacterized protein</fullName>
    </submittedName>
</protein>
<reference evidence="1" key="2">
    <citation type="submission" date="2015-06" db="UniProtKB">
        <authorList>
            <consortium name="EnsemblPlants"/>
        </authorList>
    </citation>
    <scope>IDENTIFICATION</scope>
    <source>
        <strain evidence="1">cv. Heinz 1706</strain>
    </source>
</reference>
<proteinExistence type="predicted"/>
<dbReference type="HOGENOM" id="CLU_3072370_0_0_1"/>
<dbReference type="PaxDb" id="4081-Solyc02g083060.1.1"/>
<name>K4BAH4_SOLLC</name>
<dbReference type="InParanoid" id="K4BAH4"/>
<dbReference type="Gramene" id="Solyc02g083060.1.1">
    <property type="protein sequence ID" value="Solyc02g083060.1.1"/>
    <property type="gene ID" value="Solyc02g083060.1"/>
</dbReference>
<dbReference type="Proteomes" id="UP000004994">
    <property type="component" value="Chromosome 2"/>
</dbReference>
<evidence type="ECO:0000313" key="2">
    <source>
        <dbReference type="Proteomes" id="UP000004994"/>
    </source>
</evidence>